<dbReference type="RefSeq" id="WP_231742185.1">
    <property type="nucleotide sequence ID" value="NZ_CP151726.1"/>
</dbReference>
<dbReference type="PANTHER" id="PTHR33164:SF64">
    <property type="entry name" value="TRANSCRIPTIONAL REGULATOR SLYA"/>
    <property type="match status" value="1"/>
</dbReference>
<dbReference type="PROSITE" id="PS50995">
    <property type="entry name" value="HTH_MARR_2"/>
    <property type="match status" value="1"/>
</dbReference>
<proteinExistence type="predicted"/>
<dbReference type="InterPro" id="IPR000835">
    <property type="entry name" value="HTH_MarR-typ"/>
</dbReference>
<dbReference type="GO" id="GO:0006950">
    <property type="term" value="P:response to stress"/>
    <property type="evidence" value="ECO:0007669"/>
    <property type="project" value="TreeGrafter"/>
</dbReference>
<dbReference type="InterPro" id="IPR036390">
    <property type="entry name" value="WH_DNA-bd_sf"/>
</dbReference>
<feature type="domain" description="HTH marR-type" evidence="4">
    <location>
        <begin position="1"/>
        <end position="144"/>
    </location>
</feature>
<keyword evidence="1" id="KW-0805">Transcription regulation</keyword>
<keyword evidence="6" id="KW-1185">Reference proteome</keyword>
<dbReference type="Pfam" id="PF12802">
    <property type="entry name" value="MarR_2"/>
    <property type="match status" value="1"/>
</dbReference>
<sequence precursor="true">MHDETMQDYDFEGSIGYWICITSHLYQRQIDRELTPLGITFRQFQVLGWLVHDGELSQAKLAERMMIEPPTLVRLLDRMQAHGWIVRSSGDADRRRKIIQLGDQAKPVWDRVVECLRRTRDRATANMSADEVSTLQDLLRRVQGNLAAHSTFPFEPFALTPDSSQETNA</sequence>
<evidence type="ECO:0000313" key="5">
    <source>
        <dbReference type="EMBL" id="TWU01208.1"/>
    </source>
</evidence>
<keyword evidence="3" id="KW-0804">Transcription</keyword>
<dbReference type="InterPro" id="IPR036388">
    <property type="entry name" value="WH-like_DNA-bd_sf"/>
</dbReference>
<dbReference type="SUPFAM" id="SSF46785">
    <property type="entry name" value="Winged helix' DNA-binding domain"/>
    <property type="match status" value="1"/>
</dbReference>
<evidence type="ECO:0000259" key="4">
    <source>
        <dbReference type="PROSITE" id="PS50995"/>
    </source>
</evidence>
<dbReference type="EMBL" id="SJPN01000005">
    <property type="protein sequence ID" value="TWU01208.1"/>
    <property type="molecule type" value="Genomic_DNA"/>
</dbReference>
<comment type="caution">
    <text evidence="5">The sequence shown here is derived from an EMBL/GenBank/DDBJ whole genome shotgun (WGS) entry which is preliminary data.</text>
</comment>
<evidence type="ECO:0000256" key="1">
    <source>
        <dbReference type="ARBA" id="ARBA00023015"/>
    </source>
</evidence>
<dbReference type="AlphaFoldDB" id="A0A5C6ANW9"/>
<dbReference type="Gene3D" id="1.10.10.10">
    <property type="entry name" value="Winged helix-like DNA-binding domain superfamily/Winged helix DNA-binding domain"/>
    <property type="match status" value="1"/>
</dbReference>
<dbReference type="SMART" id="SM00347">
    <property type="entry name" value="HTH_MARR"/>
    <property type="match status" value="1"/>
</dbReference>
<evidence type="ECO:0000256" key="2">
    <source>
        <dbReference type="ARBA" id="ARBA00023125"/>
    </source>
</evidence>
<dbReference type="Proteomes" id="UP000320176">
    <property type="component" value="Unassembled WGS sequence"/>
</dbReference>
<organism evidence="5 6">
    <name type="scientific">Stieleria varia</name>
    <dbReference type="NCBI Taxonomy" id="2528005"/>
    <lineage>
        <taxon>Bacteria</taxon>
        <taxon>Pseudomonadati</taxon>
        <taxon>Planctomycetota</taxon>
        <taxon>Planctomycetia</taxon>
        <taxon>Pirellulales</taxon>
        <taxon>Pirellulaceae</taxon>
        <taxon>Stieleria</taxon>
    </lineage>
</organism>
<dbReference type="PANTHER" id="PTHR33164">
    <property type="entry name" value="TRANSCRIPTIONAL REGULATOR, MARR FAMILY"/>
    <property type="match status" value="1"/>
</dbReference>
<dbReference type="GO" id="GO:0003677">
    <property type="term" value="F:DNA binding"/>
    <property type="evidence" value="ECO:0007669"/>
    <property type="project" value="UniProtKB-KW"/>
</dbReference>
<dbReference type="GO" id="GO:0003700">
    <property type="term" value="F:DNA-binding transcription factor activity"/>
    <property type="evidence" value="ECO:0007669"/>
    <property type="project" value="InterPro"/>
</dbReference>
<name>A0A5C6ANW9_9BACT</name>
<keyword evidence="2" id="KW-0238">DNA-binding</keyword>
<evidence type="ECO:0000256" key="3">
    <source>
        <dbReference type="ARBA" id="ARBA00023163"/>
    </source>
</evidence>
<reference evidence="5 6" key="1">
    <citation type="submission" date="2019-02" db="EMBL/GenBank/DDBJ databases">
        <title>Deep-cultivation of Planctomycetes and their phenomic and genomic characterization uncovers novel biology.</title>
        <authorList>
            <person name="Wiegand S."/>
            <person name="Jogler M."/>
            <person name="Boedeker C."/>
            <person name="Pinto D."/>
            <person name="Vollmers J."/>
            <person name="Rivas-Marin E."/>
            <person name="Kohn T."/>
            <person name="Peeters S.H."/>
            <person name="Heuer A."/>
            <person name="Rast P."/>
            <person name="Oberbeckmann S."/>
            <person name="Bunk B."/>
            <person name="Jeske O."/>
            <person name="Meyerdierks A."/>
            <person name="Storesund J.E."/>
            <person name="Kallscheuer N."/>
            <person name="Luecker S."/>
            <person name="Lage O.M."/>
            <person name="Pohl T."/>
            <person name="Merkel B.J."/>
            <person name="Hornburger P."/>
            <person name="Mueller R.-W."/>
            <person name="Bruemmer F."/>
            <person name="Labrenz M."/>
            <person name="Spormann A.M."/>
            <person name="Op Den Camp H."/>
            <person name="Overmann J."/>
            <person name="Amann R."/>
            <person name="Jetten M.S.M."/>
            <person name="Mascher T."/>
            <person name="Medema M.H."/>
            <person name="Devos D.P."/>
            <person name="Kaster A.-K."/>
            <person name="Ovreas L."/>
            <person name="Rohde M."/>
            <person name="Galperin M.Y."/>
            <person name="Jogler C."/>
        </authorList>
    </citation>
    <scope>NUCLEOTIDE SEQUENCE [LARGE SCALE GENOMIC DNA]</scope>
    <source>
        <strain evidence="5 6">Pla52n</strain>
    </source>
</reference>
<dbReference type="PRINTS" id="PR00598">
    <property type="entry name" value="HTHMARR"/>
</dbReference>
<accession>A0A5C6ANW9</accession>
<gene>
    <name evidence="5" type="primary">slyA</name>
    <name evidence="5" type="ORF">Pla52n_45800</name>
</gene>
<protein>
    <submittedName>
        <fullName evidence="5">Transcriptional regulator SlyA</fullName>
    </submittedName>
</protein>
<evidence type="ECO:0000313" key="6">
    <source>
        <dbReference type="Proteomes" id="UP000320176"/>
    </source>
</evidence>
<dbReference type="InterPro" id="IPR039422">
    <property type="entry name" value="MarR/SlyA-like"/>
</dbReference>